<reference evidence="3" key="1">
    <citation type="submission" date="2018-02" db="EMBL/GenBank/DDBJ databases">
        <authorList>
            <person name="Hausmann B."/>
        </authorList>
    </citation>
    <scope>NUCLEOTIDE SEQUENCE [LARGE SCALE GENOMIC DNA]</scope>
    <source>
        <strain evidence="3">Peat soil MAG SbA1</strain>
    </source>
</reference>
<dbReference type="InterPro" id="IPR002860">
    <property type="entry name" value="BNR_rpt"/>
</dbReference>
<feature type="signal peptide" evidence="1">
    <location>
        <begin position="1"/>
        <end position="21"/>
    </location>
</feature>
<dbReference type="GO" id="GO:0010411">
    <property type="term" value="P:xyloglucan metabolic process"/>
    <property type="evidence" value="ECO:0007669"/>
    <property type="project" value="TreeGrafter"/>
</dbReference>
<dbReference type="SUPFAM" id="SSF110296">
    <property type="entry name" value="Oligoxyloglucan reducing end-specific cellobiohydrolase"/>
    <property type="match status" value="3"/>
</dbReference>
<name>A0A2U3KWX1_9BACT</name>
<dbReference type="AlphaFoldDB" id="A0A2U3KWX1"/>
<keyword evidence="1" id="KW-0732">Signal</keyword>
<gene>
    <name evidence="2" type="ORF">SBA1_520011</name>
</gene>
<protein>
    <submittedName>
        <fullName evidence="2">Uncharacterized protein</fullName>
    </submittedName>
</protein>
<organism evidence="2 3">
    <name type="scientific">Candidatus Sulfotelmatobacter kueseliae</name>
    <dbReference type="NCBI Taxonomy" id="2042962"/>
    <lineage>
        <taxon>Bacteria</taxon>
        <taxon>Pseudomonadati</taxon>
        <taxon>Acidobacteriota</taxon>
        <taxon>Terriglobia</taxon>
        <taxon>Terriglobales</taxon>
        <taxon>Candidatus Korobacteraceae</taxon>
        <taxon>Candidatus Sulfotelmatobacter</taxon>
    </lineage>
</organism>
<feature type="chain" id="PRO_5015589234" evidence="1">
    <location>
        <begin position="22"/>
        <end position="782"/>
    </location>
</feature>
<dbReference type="InterPro" id="IPR015943">
    <property type="entry name" value="WD40/YVTN_repeat-like_dom_sf"/>
</dbReference>
<dbReference type="InterPro" id="IPR052025">
    <property type="entry name" value="Xyloglucanase_GH74"/>
</dbReference>
<dbReference type="EMBL" id="OMOD01000147">
    <property type="protein sequence ID" value="SPF44155.1"/>
    <property type="molecule type" value="Genomic_DNA"/>
</dbReference>
<dbReference type="PROSITE" id="PS51257">
    <property type="entry name" value="PROKAR_LIPOPROTEIN"/>
    <property type="match status" value="1"/>
</dbReference>
<dbReference type="Proteomes" id="UP000238701">
    <property type="component" value="Unassembled WGS sequence"/>
</dbReference>
<evidence type="ECO:0000313" key="3">
    <source>
        <dbReference type="Proteomes" id="UP000238701"/>
    </source>
</evidence>
<sequence length="782" mass="80490">MKQFMLRALPLVILIASLLTTGCGGGGSSVTPPPGPGSLTVTVTGVPSGSTASIVVSGPSGFSQTITQTTTLTDLSPGTYSLAAPILTPTSGTSLTVPVYSSNPATVSAGTTATSAVAYGSLPLSWTSLGPRHIYTNFLSGTYGAGQIAAIAVNNANPSIIYAGCAGWFGPASSTGIYKTTNGGVNWTPSDTGLTDPAVAVIWLDQANPNILVAGTLNIGLFRSTDAGANWQAVSPAFGPTTALLQVGSSLYAGTSQGIALSQDDGATWNLIEPATAWIQSLAASGTYIYAGRGDGAVIVQSNPGATWLISQPLAFDGNNSISADPANPLHAIAVEQGYYETPDVWETQDGGNTWQSYNPMQWAIQYLAFDPSDATGQTVYAGADYQFTGSADGGLTWTQLTSAGDLRIVVPKFGGAPGLTVAGSDQGIFSSTDGGNSWTSLNGDLTTSLAYWIDISGNTIVLAMQDYSMISSFDGGNTWTNSQSANTPCGEGGLVLINPGNPQFVYNYNPACGFWVSTDGGMNYQSLNSVLDAPQYPCCSPQVIAVDPQAPAHVFAAAQAWNTTPPRPQGIFESTDSGVSFALKWPTTQVPSLVAFDPTNDKNVFVGQQDGTLQVSHDGGETWTSTLLGGTGTSSEPVSSWPVSLSINPASPNLVMVGMSGPPEQSDGGVLFSSDGGSTFTPASAGLGPNPLLYPQPWPDPLFAVAYDPSGSGLAAAARWDGIYLSSDNGGHWVSAQGNAVPIGFTDIKWASGSVYATTFGEGVVQLPVQIQTSQALIRKR</sequence>
<evidence type="ECO:0000313" key="2">
    <source>
        <dbReference type="EMBL" id="SPF44155.1"/>
    </source>
</evidence>
<dbReference type="PANTHER" id="PTHR43739">
    <property type="entry name" value="XYLOGLUCANASE (EUROFUNG)"/>
    <property type="match status" value="1"/>
</dbReference>
<dbReference type="Pfam" id="PF02012">
    <property type="entry name" value="BNR"/>
    <property type="match status" value="1"/>
</dbReference>
<dbReference type="CDD" id="cd15482">
    <property type="entry name" value="Sialidase_non-viral"/>
    <property type="match status" value="2"/>
</dbReference>
<evidence type="ECO:0000256" key="1">
    <source>
        <dbReference type="SAM" id="SignalP"/>
    </source>
</evidence>
<proteinExistence type="predicted"/>
<accession>A0A2U3KWX1</accession>
<dbReference type="Gene3D" id="2.130.10.10">
    <property type="entry name" value="YVTN repeat-like/Quinoprotein amine dehydrogenase"/>
    <property type="match status" value="4"/>
</dbReference>
<dbReference type="PANTHER" id="PTHR43739:SF5">
    <property type="entry name" value="EXO-ALPHA-SIALIDASE"/>
    <property type="match status" value="1"/>
</dbReference>